<organism evidence="2 3">
    <name type="scientific">Apteryx owenii</name>
    <name type="common">Little spotted kiwi</name>
    <dbReference type="NCBI Taxonomy" id="8824"/>
    <lineage>
        <taxon>Eukaryota</taxon>
        <taxon>Metazoa</taxon>
        <taxon>Chordata</taxon>
        <taxon>Craniata</taxon>
        <taxon>Vertebrata</taxon>
        <taxon>Euteleostomi</taxon>
        <taxon>Archelosauria</taxon>
        <taxon>Archosauria</taxon>
        <taxon>Dinosauria</taxon>
        <taxon>Saurischia</taxon>
        <taxon>Theropoda</taxon>
        <taxon>Coelurosauria</taxon>
        <taxon>Aves</taxon>
        <taxon>Palaeognathae</taxon>
        <taxon>Apterygiformes</taxon>
        <taxon>Apterygidae</taxon>
        <taxon>Apteryx</taxon>
    </lineage>
</organism>
<evidence type="ECO:0000256" key="1">
    <source>
        <dbReference type="SAM" id="MobiDB-lite"/>
    </source>
</evidence>
<keyword evidence="3" id="KW-1185">Reference proteome</keyword>
<evidence type="ECO:0000313" key="2">
    <source>
        <dbReference type="Ensembl" id="ENSAOWP00000025473.1"/>
    </source>
</evidence>
<proteinExistence type="predicted"/>
<dbReference type="Ensembl" id="ENSAOWT00000028872.1">
    <property type="protein sequence ID" value="ENSAOWP00000025473.1"/>
    <property type="gene ID" value="ENSAOWG00000017224.1"/>
</dbReference>
<reference evidence="2" key="1">
    <citation type="submission" date="2025-08" db="UniProtKB">
        <authorList>
            <consortium name="Ensembl"/>
        </authorList>
    </citation>
    <scope>IDENTIFICATION</scope>
</reference>
<evidence type="ECO:0000313" key="3">
    <source>
        <dbReference type="Proteomes" id="UP000694424"/>
    </source>
</evidence>
<dbReference type="Proteomes" id="UP000694424">
    <property type="component" value="Unplaced"/>
</dbReference>
<sequence length="63" mass="6988">YCPLCFSFWWKRLGVKGIRGQAGRSPAAGCPPRPRVSPGRDAVEKRGPYIVSKPPSIHAKLRK</sequence>
<dbReference type="AlphaFoldDB" id="A0A8B9QJG2"/>
<protein>
    <submittedName>
        <fullName evidence="2">Uncharacterized protein</fullName>
    </submittedName>
</protein>
<reference evidence="2" key="2">
    <citation type="submission" date="2025-09" db="UniProtKB">
        <authorList>
            <consortium name="Ensembl"/>
        </authorList>
    </citation>
    <scope>IDENTIFICATION</scope>
</reference>
<feature type="region of interest" description="Disordered" evidence="1">
    <location>
        <begin position="20"/>
        <end position="42"/>
    </location>
</feature>
<name>A0A8B9QJG2_APTOW</name>
<accession>A0A8B9QJG2</accession>